<feature type="compositionally biased region" description="Low complexity" evidence="2">
    <location>
        <begin position="697"/>
        <end position="706"/>
    </location>
</feature>
<keyword evidence="1" id="KW-0732">Signal</keyword>
<keyword evidence="4" id="KW-1185">Reference proteome</keyword>
<reference evidence="4" key="1">
    <citation type="submission" date="2016-10" db="EMBL/GenBank/DDBJ databases">
        <authorList>
            <person name="Varghese N."/>
            <person name="Submissions S."/>
        </authorList>
    </citation>
    <scope>NUCLEOTIDE SEQUENCE [LARGE SCALE GENOMIC DNA]</scope>
    <source>
        <strain evidence="4">ATCC 35263</strain>
    </source>
</reference>
<feature type="region of interest" description="Disordered" evidence="2">
    <location>
        <begin position="16"/>
        <end position="45"/>
    </location>
</feature>
<dbReference type="InterPro" id="IPR028994">
    <property type="entry name" value="Integrin_alpha_N"/>
</dbReference>
<dbReference type="STRING" id="29539.SAMN02745716_2083"/>
<dbReference type="SUPFAM" id="SSF69318">
    <property type="entry name" value="Integrin alpha N-terminal domain"/>
    <property type="match status" value="1"/>
</dbReference>
<gene>
    <name evidence="3" type="ORF">SAMN02745716_2083</name>
</gene>
<dbReference type="InterPro" id="IPR013517">
    <property type="entry name" value="FG-GAP"/>
</dbReference>
<feature type="compositionally biased region" description="Basic and acidic residues" evidence="2">
    <location>
        <begin position="547"/>
        <end position="569"/>
    </location>
</feature>
<proteinExistence type="predicted"/>
<organism evidence="3 4">
    <name type="scientific">Thermoleophilum album</name>
    <dbReference type="NCBI Taxonomy" id="29539"/>
    <lineage>
        <taxon>Bacteria</taxon>
        <taxon>Bacillati</taxon>
        <taxon>Actinomycetota</taxon>
        <taxon>Thermoleophilia</taxon>
        <taxon>Thermoleophilales</taxon>
        <taxon>Thermoleophilaceae</taxon>
        <taxon>Thermoleophilum</taxon>
    </lineage>
</organism>
<accession>A0A1H6FYE3</accession>
<evidence type="ECO:0000256" key="2">
    <source>
        <dbReference type="SAM" id="MobiDB-lite"/>
    </source>
</evidence>
<evidence type="ECO:0000256" key="1">
    <source>
        <dbReference type="ARBA" id="ARBA00022729"/>
    </source>
</evidence>
<name>A0A1H6FYE3_THEAL</name>
<dbReference type="Pfam" id="PF01839">
    <property type="entry name" value="FG-GAP"/>
    <property type="match status" value="1"/>
</dbReference>
<feature type="compositionally biased region" description="Gly residues" evidence="2">
    <location>
        <begin position="671"/>
        <end position="696"/>
    </location>
</feature>
<feature type="region of interest" description="Disordered" evidence="2">
    <location>
        <begin position="657"/>
        <end position="720"/>
    </location>
</feature>
<evidence type="ECO:0000313" key="4">
    <source>
        <dbReference type="Proteomes" id="UP000222056"/>
    </source>
</evidence>
<dbReference type="Proteomes" id="UP000222056">
    <property type="component" value="Unassembled WGS sequence"/>
</dbReference>
<protein>
    <submittedName>
        <fullName evidence="3">FG-GAP repeat-containing protein</fullName>
    </submittedName>
</protein>
<evidence type="ECO:0000313" key="3">
    <source>
        <dbReference type="EMBL" id="SEH15841.1"/>
    </source>
</evidence>
<dbReference type="EMBL" id="FNWJ01000002">
    <property type="protein sequence ID" value="SEH15841.1"/>
    <property type="molecule type" value="Genomic_DNA"/>
</dbReference>
<sequence>MLATVPIARLRSLFPANAGDFRGPEGGTTGQTPNPGTPANIGRPNDEPYSFVVKVVAESTSGGVTVTGSDRRQAFLHRDRDLLPDFPIALGGDVEASPVLADLDGDNRNELVVANSDGLVHAFRRDGSELPGWPVRSFLASPVLADIDRDPRGDLEIVAAAMDRHVYAWHANGEAVRGWPVVVVDRSKLIDGPQAIDPVTHRPFFDLAKVGKLLDQGAIIDTPAVGDLDGDGRPEIVVGTNESYAAGAGNEGPLNAGGLDQALYEPLGAALSPANGRVYAIRASGDQDGDPNRGPDPWLDGWPFKIGILEAGVLPLVGEGVSGYPVIGELPCQGSSKTPRVGVVPAAGLPYLLDASGKSCLGQVGGRDVPLKTYGAVVDDQPFFAAFGHPAIGELAGRAALLAPVAGLKRALDVALPEYQAGQDYLAAWDVGGAQGTLAAGWPAAVNDLQFLTGPSLGDIASTPGEEVVSGTAHHDLQGFSATGQRLTGWPKVTGDWTVANPTIGTFGERETDPEARKVVIGGTRDGYLFAYRTVGAACAAASWPRFHHDPANSGDARRDAVPPGRPEDPSFAGQTLAFAAPGDDLLCGRPLRYEVRTDSRPITPASFAEARSLEFEGQVGAPGQRVALRLATQPLRYLAVRAVDDQGNVGLPAVVDTRRGVEVSPPPPGTGGNGAGPSGNNGGAGGGTGGGGQGAPGANRGRAVPAPAPRRRGRSARRCVGARARVTKLGLGRFRLGATLASLQRTIGPPVASGKRAASWCVRGGGRVDVVFAGRGGRAVAIVTSARGHRFGRLHPGARYGTRSAASTRLRAFRITRRGRVYVLVRKGRVVAIAVGRSVYLPSR</sequence>
<dbReference type="AlphaFoldDB" id="A0A1H6FYE3"/>
<feature type="region of interest" description="Disordered" evidence="2">
    <location>
        <begin position="546"/>
        <end position="571"/>
    </location>
</feature>